<gene>
    <name evidence="8" type="ORF">XE03_1637</name>
</gene>
<comment type="catalytic activity">
    <reaction evidence="1 6">
        <text>Cleavage of hydrophobic, N-terminal signal or leader sequences from secreted and periplasmic proteins.</text>
        <dbReference type="EC" id="3.4.21.89"/>
    </reaction>
</comment>
<dbReference type="AlphaFoldDB" id="A0A101I007"/>
<dbReference type="GO" id="GO:0006465">
    <property type="term" value="P:signal peptide processing"/>
    <property type="evidence" value="ECO:0007669"/>
    <property type="project" value="InterPro"/>
</dbReference>
<evidence type="ECO:0000256" key="5">
    <source>
        <dbReference type="PIRSR" id="PIRSR600223-1"/>
    </source>
</evidence>
<organism evidence="8 9">
    <name type="scientific">candidate division TA06 bacterium 34_109</name>
    <dbReference type="NCBI Taxonomy" id="1635277"/>
    <lineage>
        <taxon>Bacteria</taxon>
        <taxon>Bacteria division TA06</taxon>
    </lineage>
</organism>
<evidence type="ECO:0000259" key="7">
    <source>
        <dbReference type="Pfam" id="PF10502"/>
    </source>
</evidence>
<dbReference type="NCBIfam" id="TIGR02227">
    <property type="entry name" value="sigpep_I_bact"/>
    <property type="match status" value="1"/>
</dbReference>
<keyword evidence="4 6" id="KW-0378">Hydrolase</keyword>
<feature type="transmembrane region" description="Helical" evidence="6">
    <location>
        <begin position="20"/>
        <end position="41"/>
    </location>
</feature>
<comment type="caution">
    <text evidence="8">The sequence shown here is derived from an EMBL/GenBank/DDBJ whole genome shotgun (WGS) entry which is preliminary data.</text>
</comment>
<dbReference type="SUPFAM" id="SSF51306">
    <property type="entry name" value="LexA/Signal peptidase"/>
    <property type="match status" value="1"/>
</dbReference>
<dbReference type="EMBL" id="LGGX01000024">
    <property type="protein sequence ID" value="KUK86266.1"/>
    <property type="molecule type" value="Genomic_DNA"/>
</dbReference>
<name>A0A101I007_UNCT6</name>
<evidence type="ECO:0000256" key="1">
    <source>
        <dbReference type="ARBA" id="ARBA00000677"/>
    </source>
</evidence>
<reference evidence="9" key="1">
    <citation type="journal article" date="2015" name="MBio">
        <title>Genome-Resolved Metagenomic Analysis Reveals Roles for Candidate Phyla and Other Microbial Community Members in Biogeochemical Transformations in Oil Reservoirs.</title>
        <authorList>
            <person name="Hu P."/>
            <person name="Tom L."/>
            <person name="Singh A."/>
            <person name="Thomas B.C."/>
            <person name="Baker B.J."/>
            <person name="Piceno Y.M."/>
            <person name="Andersen G.L."/>
            <person name="Banfield J.F."/>
        </authorList>
    </citation>
    <scope>NUCLEOTIDE SEQUENCE [LARGE SCALE GENOMIC DNA]</scope>
</reference>
<dbReference type="GO" id="GO:0004252">
    <property type="term" value="F:serine-type endopeptidase activity"/>
    <property type="evidence" value="ECO:0007669"/>
    <property type="project" value="InterPro"/>
</dbReference>
<evidence type="ECO:0000313" key="8">
    <source>
        <dbReference type="EMBL" id="KUK86266.1"/>
    </source>
</evidence>
<dbReference type="Proteomes" id="UP000053467">
    <property type="component" value="Unassembled WGS sequence"/>
</dbReference>
<keyword evidence="6" id="KW-0472">Membrane</keyword>
<dbReference type="Pfam" id="PF10502">
    <property type="entry name" value="Peptidase_S26"/>
    <property type="match status" value="1"/>
</dbReference>
<dbReference type="PROSITE" id="PS00761">
    <property type="entry name" value="SPASE_I_3"/>
    <property type="match status" value="1"/>
</dbReference>
<feature type="active site" evidence="5">
    <location>
        <position position="105"/>
    </location>
</feature>
<evidence type="ECO:0000313" key="9">
    <source>
        <dbReference type="Proteomes" id="UP000053467"/>
    </source>
</evidence>
<protein>
    <recommendedName>
        <fullName evidence="3 6">Signal peptidase I</fullName>
        <ecNumber evidence="3 6">3.4.21.89</ecNumber>
    </recommendedName>
</protein>
<keyword evidence="6" id="KW-1133">Transmembrane helix</keyword>
<dbReference type="PATRIC" id="fig|1635277.3.peg.1001"/>
<sequence length="256" mass="30827">MNFFKKGKKEKRVKTREEKIIDWIDAILFAIVATFLLKSFFIQSYMVFSGSMLNTLKINDFLFVNRLKYSTNVPITSEEIIRYRNPKRGDIVVFKFPYDGRPFVKRCVGLPGDTIQIINKVLYINGKSYDEPFVQHIDSVTYPHINDFYKGYLSDKEYQRLWESGEFYRNRYFSILPRDNFGPVVVPSEHYFMLGDNRDNSDDSRFWGPLHRKYIVGTPFLYYFSIDKSQPIWKIWKFIRFERILRPVKFQTYEYK</sequence>
<dbReference type="GO" id="GO:0016020">
    <property type="term" value="C:membrane"/>
    <property type="evidence" value="ECO:0007669"/>
    <property type="project" value="UniProtKB-SubCell"/>
</dbReference>
<feature type="active site" evidence="5">
    <location>
        <position position="51"/>
    </location>
</feature>
<dbReference type="CDD" id="cd06530">
    <property type="entry name" value="S26_SPase_I"/>
    <property type="match status" value="1"/>
</dbReference>
<proteinExistence type="inferred from homology"/>
<keyword evidence="6" id="KW-0645">Protease</keyword>
<dbReference type="PANTHER" id="PTHR43390">
    <property type="entry name" value="SIGNAL PEPTIDASE I"/>
    <property type="match status" value="1"/>
</dbReference>
<dbReference type="EC" id="3.4.21.89" evidence="3 6"/>
<dbReference type="InterPro" id="IPR000223">
    <property type="entry name" value="Pept_S26A_signal_pept_1"/>
</dbReference>
<evidence type="ECO:0000256" key="2">
    <source>
        <dbReference type="ARBA" id="ARBA00009370"/>
    </source>
</evidence>
<keyword evidence="6" id="KW-0812">Transmembrane</keyword>
<dbReference type="PANTHER" id="PTHR43390:SF1">
    <property type="entry name" value="CHLOROPLAST PROCESSING PEPTIDASE"/>
    <property type="match status" value="1"/>
</dbReference>
<evidence type="ECO:0000256" key="6">
    <source>
        <dbReference type="RuleBase" id="RU362042"/>
    </source>
</evidence>
<accession>A0A101I007</accession>
<dbReference type="Gene3D" id="2.10.109.10">
    <property type="entry name" value="Umud Fragment, subunit A"/>
    <property type="match status" value="1"/>
</dbReference>
<dbReference type="GO" id="GO:0009003">
    <property type="term" value="F:signal peptidase activity"/>
    <property type="evidence" value="ECO:0007669"/>
    <property type="project" value="UniProtKB-EC"/>
</dbReference>
<evidence type="ECO:0000256" key="3">
    <source>
        <dbReference type="ARBA" id="ARBA00013208"/>
    </source>
</evidence>
<dbReference type="InterPro" id="IPR019533">
    <property type="entry name" value="Peptidase_S26"/>
</dbReference>
<dbReference type="PRINTS" id="PR00727">
    <property type="entry name" value="LEADERPTASE"/>
</dbReference>
<dbReference type="InterPro" id="IPR019758">
    <property type="entry name" value="Pept_S26A_signal_pept_1_CS"/>
</dbReference>
<comment type="subcellular location">
    <subcellularLocation>
        <location evidence="6">Membrane</location>
        <topology evidence="6">Single-pass type II membrane protein</topology>
    </subcellularLocation>
</comment>
<evidence type="ECO:0000256" key="4">
    <source>
        <dbReference type="ARBA" id="ARBA00022801"/>
    </source>
</evidence>
<dbReference type="InterPro" id="IPR036286">
    <property type="entry name" value="LexA/Signal_pep-like_sf"/>
</dbReference>
<comment type="similarity">
    <text evidence="2 6">Belongs to the peptidase S26 family.</text>
</comment>
<feature type="domain" description="Peptidase S26" evidence="7">
    <location>
        <begin position="21"/>
        <end position="223"/>
    </location>
</feature>